<sequence length="240" mass="25669">MVNDHDILPLRLQEIMVKRRGKRILGPVSLVLQGKGISVVVGPNGSGKTTLLRAMHGIDRISEGRKSWSISDAQAHAAQSFVFQTPIMMRRNVRDNIAYPLVLRGMARSEARAAADIRAARVGLGAAVLRAARVLSGGEKQKLALARALVTAPQVLFLDEPCANLDGHATQEIETILHAASAAGTRIVMSTHDLGQARRLADEVLFLHDGHVVEMLPAAAFFAGPASAQALAFLKGDLVL</sequence>
<organism evidence="4 5">
    <name type="scientific">Yoonia vestfoldensis</name>
    <dbReference type="NCBI Taxonomy" id="245188"/>
    <lineage>
        <taxon>Bacteria</taxon>
        <taxon>Pseudomonadati</taxon>
        <taxon>Pseudomonadota</taxon>
        <taxon>Alphaproteobacteria</taxon>
        <taxon>Rhodobacterales</taxon>
        <taxon>Paracoccaceae</taxon>
        <taxon>Yoonia</taxon>
    </lineage>
</organism>
<dbReference type="PROSITE" id="PS00211">
    <property type="entry name" value="ABC_TRANSPORTER_1"/>
    <property type="match status" value="1"/>
</dbReference>
<dbReference type="GO" id="GO:0005524">
    <property type="term" value="F:ATP binding"/>
    <property type="evidence" value="ECO:0007669"/>
    <property type="project" value="UniProtKB-KW"/>
</dbReference>
<evidence type="ECO:0000256" key="2">
    <source>
        <dbReference type="ARBA" id="ARBA00022840"/>
    </source>
</evidence>
<dbReference type="AlphaFoldDB" id="A0A1Y0E8F6"/>
<dbReference type="SMART" id="SM00382">
    <property type="entry name" value="AAA"/>
    <property type="match status" value="1"/>
</dbReference>
<dbReference type="EMBL" id="CP021431">
    <property type="protein sequence ID" value="ART99884.1"/>
    <property type="molecule type" value="Genomic_DNA"/>
</dbReference>
<keyword evidence="4" id="KW-0378">Hydrolase</keyword>
<dbReference type="PROSITE" id="PS50893">
    <property type="entry name" value="ABC_TRANSPORTER_2"/>
    <property type="match status" value="1"/>
</dbReference>
<dbReference type="PANTHER" id="PTHR24220:SF684">
    <property type="entry name" value="FE(3+) IONS IMPORT ATP-BINDING PROTEIN FBPC"/>
    <property type="match status" value="1"/>
</dbReference>
<accession>A0A1Y0E8F6</accession>
<name>A0A1Y0E8F6_9RHOB</name>
<dbReference type="EC" id="3.6.3.55" evidence="4"/>
<keyword evidence="5" id="KW-1185">Reference proteome</keyword>
<feature type="domain" description="ABC transporter" evidence="3">
    <location>
        <begin position="10"/>
        <end position="234"/>
    </location>
</feature>
<evidence type="ECO:0000313" key="5">
    <source>
        <dbReference type="Proteomes" id="UP000195273"/>
    </source>
</evidence>
<dbReference type="PANTHER" id="PTHR24220">
    <property type="entry name" value="IMPORT ATP-BINDING PROTEIN"/>
    <property type="match status" value="1"/>
</dbReference>
<dbReference type="GO" id="GO:0005886">
    <property type="term" value="C:plasma membrane"/>
    <property type="evidence" value="ECO:0007669"/>
    <property type="project" value="TreeGrafter"/>
</dbReference>
<dbReference type="InterPro" id="IPR003593">
    <property type="entry name" value="AAA+_ATPase"/>
</dbReference>
<proteinExistence type="predicted"/>
<evidence type="ECO:0000313" key="4">
    <source>
        <dbReference type="EMBL" id="ART99884.1"/>
    </source>
</evidence>
<evidence type="ECO:0000259" key="3">
    <source>
        <dbReference type="PROSITE" id="PS50893"/>
    </source>
</evidence>
<protein>
    <submittedName>
        <fullName evidence="4">Tungstate uptake system ATP-binding protein TupC</fullName>
        <ecNumber evidence="4">3.6.3.55</ecNumber>
    </submittedName>
</protein>
<dbReference type="OrthoDB" id="9802264at2"/>
<dbReference type="InterPro" id="IPR003439">
    <property type="entry name" value="ABC_transporter-like_ATP-bd"/>
</dbReference>
<dbReference type="SUPFAM" id="SSF52540">
    <property type="entry name" value="P-loop containing nucleoside triphosphate hydrolases"/>
    <property type="match status" value="1"/>
</dbReference>
<dbReference type="GO" id="GO:0022857">
    <property type="term" value="F:transmembrane transporter activity"/>
    <property type="evidence" value="ECO:0007669"/>
    <property type="project" value="TreeGrafter"/>
</dbReference>
<gene>
    <name evidence="4" type="primary">tupC</name>
    <name evidence="4" type="ORF">LOKVESSMR4R_00547</name>
</gene>
<dbReference type="InterPro" id="IPR015854">
    <property type="entry name" value="ABC_transpr_LolD-like"/>
</dbReference>
<dbReference type="KEGG" id="lvs:LOKVESSMR4R_00547"/>
<dbReference type="Proteomes" id="UP000195273">
    <property type="component" value="Chromosome"/>
</dbReference>
<dbReference type="InterPro" id="IPR027417">
    <property type="entry name" value="P-loop_NTPase"/>
</dbReference>
<dbReference type="InterPro" id="IPR017871">
    <property type="entry name" value="ABC_transporter-like_CS"/>
</dbReference>
<reference evidence="4 5" key="1">
    <citation type="submission" date="2017-05" db="EMBL/GenBank/DDBJ databases">
        <title>Genome Sequence of Loktanella vestfoldensis Strain SMR4r Isolated from a Culture of the Diatom Skeletonema marinoi.</title>
        <authorList>
            <person name="Topel M."/>
            <person name="Pinder M.I.M."/>
            <person name="Johansson O.N."/>
            <person name="Kourtchenko O."/>
            <person name="Godhe A."/>
            <person name="Clarke A.K."/>
        </authorList>
    </citation>
    <scope>NUCLEOTIDE SEQUENCE [LARGE SCALE GENOMIC DNA]</scope>
    <source>
        <strain evidence="4 5">SMR4r</strain>
    </source>
</reference>
<evidence type="ECO:0000256" key="1">
    <source>
        <dbReference type="ARBA" id="ARBA00022741"/>
    </source>
</evidence>
<keyword evidence="1" id="KW-0547">Nucleotide-binding</keyword>
<dbReference type="GO" id="GO:0016887">
    <property type="term" value="F:ATP hydrolysis activity"/>
    <property type="evidence" value="ECO:0007669"/>
    <property type="project" value="InterPro"/>
</dbReference>
<keyword evidence="2 4" id="KW-0067">ATP-binding</keyword>
<dbReference type="Pfam" id="PF00005">
    <property type="entry name" value="ABC_tran"/>
    <property type="match status" value="1"/>
</dbReference>
<dbReference type="Gene3D" id="3.40.50.300">
    <property type="entry name" value="P-loop containing nucleotide triphosphate hydrolases"/>
    <property type="match status" value="1"/>
</dbReference>
<dbReference type="RefSeq" id="WP_087206189.1">
    <property type="nucleotide sequence ID" value="NZ_CP021431.1"/>
</dbReference>